<protein>
    <submittedName>
        <fullName evidence="1">Uncharacterized protein</fullName>
    </submittedName>
</protein>
<evidence type="ECO:0000313" key="1">
    <source>
        <dbReference type="EMBL" id="KAJ0031620.1"/>
    </source>
</evidence>
<comment type="caution">
    <text evidence="1">The sequence shown here is derived from an EMBL/GenBank/DDBJ whole genome shotgun (WGS) entry which is preliminary data.</text>
</comment>
<organism evidence="1 2">
    <name type="scientific">Pistacia integerrima</name>
    <dbReference type="NCBI Taxonomy" id="434235"/>
    <lineage>
        <taxon>Eukaryota</taxon>
        <taxon>Viridiplantae</taxon>
        <taxon>Streptophyta</taxon>
        <taxon>Embryophyta</taxon>
        <taxon>Tracheophyta</taxon>
        <taxon>Spermatophyta</taxon>
        <taxon>Magnoliopsida</taxon>
        <taxon>eudicotyledons</taxon>
        <taxon>Gunneridae</taxon>
        <taxon>Pentapetalae</taxon>
        <taxon>rosids</taxon>
        <taxon>malvids</taxon>
        <taxon>Sapindales</taxon>
        <taxon>Anacardiaceae</taxon>
        <taxon>Pistacia</taxon>
    </lineage>
</organism>
<reference evidence="2" key="1">
    <citation type="journal article" date="2023" name="G3 (Bethesda)">
        <title>Genome assembly and association tests identify interacting loci associated with vigor, precocity, and sex in interspecific pistachio rootstocks.</title>
        <authorList>
            <person name="Palmer W."/>
            <person name="Jacygrad E."/>
            <person name="Sagayaradj S."/>
            <person name="Cavanaugh K."/>
            <person name="Han R."/>
            <person name="Bertier L."/>
            <person name="Beede B."/>
            <person name="Kafkas S."/>
            <person name="Golino D."/>
            <person name="Preece J."/>
            <person name="Michelmore R."/>
        </authorList>
    </citation>
    <scope>NUCLEOTIDE SEQUENCE [LARGE SCALE GENOMIC DNA]</scope>
</reference>
<dbReference type="Proteomes" id="UP001163603">
    <property type="component" value="Chromosome 8"/>
</dbReference>
<keyword evidence="2" id="KW-1185">Reference proteome</keyword>
<dbReference type="EMBL" id="CM047743">
    <property type="protein sequence ID" value="KAJ0031620.1"/>
    <property type="molecule type" value="Genomic_DNA"/>
</dbReference>
<evidence type="ECO:0000313" key="2">
    <source>
        <dbReference type="Proteomes" id="UP001163603"/>
    </source>
</evidence>
<gene>
    <name evidence="1" type="ORF">Pint_12426</name>
</gene>
<proteinExistence type="predicted"/>
<sequence length="37" mass="4235">MQLFKKTGRGQRLTQGTKPKQLVMTRLARGSISTRLF</sequence>
<name>A0ACC0Y8L0_9ROSI</name>
<accession>A0ACC0Y8L0</accession>